<dbReference type="RefSeq" id="WP_181887886.1">
    <property type="nucleotide sequence ID" value="NZ_CP059472.1"/>
</dbReference>
<sequence length="255" mass="28874">MVTAVHVMAQSLSGEIMMRDTSSLYLNQIYVTNVNEQRSILSDVNGNFTIAAKPGDIIRFTSIVTERKDIKITENMLQGRPVLVELRIAYYEIEEVVLNRFKPSGNLKKDVLSLKTGEREMKLKNMIGLPEPKGDGTSPQLPLAGLAGGGLTISVDSFYDLISGERQKKERLQAYERMTAGISNIKNYFGTQYFTDLKIPVHLIDNFLQFVYSSDDLHPYLLAGNYEATKIHIERYLPIYQRRLKNSSLMQTALN</sequence>
<organism evidence="2 3">
    <name type="scientific">Marnyiella aurantia</name>
    <dbReference type="NCBI Taxonomy" id="2758037"/>
    <lineage>
        <taxon>Bacteria</taxon>
        <taxon>Pseudomonadati</taxon>
        <taxon>Bacteroidota</taxon>
        <taxon>Flavobacteriia</taxon>
        <taxon>Flavobacteriales</taxon>
        <taxon>Weeksellaceae</taxon>
        <taxon>Marnyiella</taxon>
    </lineage>
</organism>
<dbReference type="EMBL" id="JACEUX010000004">
    <property type="protein sequence ID" value="MBA5247787.1"/>
    <property type="molecule type" value="Genomic_DNA"/>
</dbReference>
<name>A0A7D7QR09_9FLAO</name>
<dbReference type="Proteomes" id="UP000539710">
    <property type="component" value="Unassembled WGS sequence"/>
</dbReference>
<dbReference type="EMBL" id="CP059472">
    <property type="protein sequence ID" value="QMS97368.1"/>
    <property type="molecule type" value="Genomic_DNA"/>
</dbReference>
<dbReference type="AlphaFoldDB" id="A0A7D7QR09"/>
<evidence type="ECO:0000313" key="3">
    <source>
        <dbReference type="Proteomes" id="UP000515349"/>
    </source>
</evidence>
<evidence type="ECO:0000313" key="4">
    <source>
        <dbReference type="Proteomes" id="UP000539710"/>
    </source>
</evidence>
<dbReference type="Proteomes" id="UP000515349">
    <property type="component" value="Chromosome"/>
</dbReference>
<reference evidence="1" key="3">
    <citation type="submission" date="2020-07" db="EMBL/GenBank/DDBJ databases">
        <authorList>
            <person name="Yang C."/>
        </authorList>
    </citation>
    <scope>NUCLEOTIDE SEQUENCE</scope>
    <source>
        <strain evidence="1">Cx-624</strain>
    </source>
</reference>
<gene>
    <name evidence="2" type="ORF">H1R16_06360</name>
    <name evidence="1" type="ORF">H2507_11465</name>
</gene>
<reference evidence="4" key="2">
    <citation type="submission" date="2020-07" db="EMBL/GenBank/DDBJ databases">
        <title>Flavobacterium sp. xlx-214.</title>
        <authorList>
            <person name="Yang C."/>
        </authorList>
    </citation>
    <scope>NUCLEOTIDE SEQUENCE [LARGE SCALE GENOMIC DNA]</scope>
    <source>
        <strain evidence="4">CX-624</strain>
    </source>
</reference>
<accession>A0A7D7QR09</accession>
<evidence type="ECO:0000313" key="2">
    <source>
        <dbReference type="EMBL" id="QMS97368.1"/>
    </source>
</evidence>
<proteinExistence type="predicted"/>
<dbReference type="KEGG" id="cbau:H1R16_06360"/>
<keyword evidence="4" id="KW-1185">Reference proteome</keyword>
<evidence type="ECO:0008006" key="5">
    <source>
        <dbReference type="Google" id="ProtNLM"/>
    </source>
</evidence>
<protein>
    <recommendedName>
        <fullName evidence="5">Carboxypeptidase-like regulatory domain-containing protein</fullName>
    </recommendedName>
</protein>
<reference evidence="2 3" key="1">
    <citation type="submission" date="2020-07" db="EMBL/GenBank/DDBJ databases">
        <title>Chryseobacterium sp.cx-624.</title>
        <authorList>
            <person name="Yang C."/>
        </authorList>
    </citation>
    <scope>NUCLEOTIDE SEQUENCE [LARGE SCALE GENOMIC DNA]</scope>
    <source>
        <strain evidence="2">Cx-624</strain>
        <strain evidence="3">cx-624</strain>
    </source>
</reference>
<evidence type="ECO:0000313" key="1">
    <source>
        <dbReference type="EMBL" id="MBA5247787.1"/>
    </source>
</evidence>